<gene>
    <name evidence="16" type="ORF">SAMN05444285_13143</name>
</gene>
<dbReference type="Pfam" id="PF02518">
    <property type="entry name" value="HATPase_c"/>
    <property type="match status" value="1"/>
</dbReference>
<dbReference type="Pfam" id="PF00072">
    <property type="entry name" value="Response_reg"/>
    <property type="match status" value="1"/>
</dbReference>
<evidence type="ECO:0000259" key="14">
    <source>
        <dbReference type="PROSITE" id="PS50109"/>
    </source>
</evidence>
<dbReference type="PANTHER" id="PTHR43047">
    <property type="entry name" value="TWO-COMPONENT HISTIDINE PROTEIN KINASE"/>
    <property type="match status" value="1"/>
</dbReference>
<dbReference type="SUPFAM" id="SSF55874">
    <property type="entry name" value="ATPase domain of HSP90 chaperone/DNA topoisomerase II/histidine kinase"/>
    <property type="match status" value="2"/>
</dbReference>
<dbReference type="GO" id="GO:0005886">
    <property type="term" value="C:plasma membrane"/>
    <property type="evidence" value="ECO:0007669"/>
    <property type="project" value="TreeGrafter"/>
</dbReference>
<dbReference type="GO" id="GO:0009927">
    <property type="term" value="F:histidine phosphotransfer kinase activity"/>
    <property type="evidence" value="ECO:0007669"/>
    <property type="project" value="TreeGrafter"/>
</dbReference>
<dbReference type="Pfam" id="PF13581">
    <property type="entry name" value="HATPase_c_2"/>
    <property type="match status" value="1"/>
</dbReference>
<dbReference type="InterPro" id="IPR001789">
    <property type="entry name" value="Sig_transdc_resp-reg_receiver"/>
</dbReference>
<keyword evidence="8 16" id="KW-0418">Kinase</keyword>
<dbReference type="SMART" id="SM00448">
    <property type="entry name" value="REC"/>
    <property type="match status" value="1"/>
</dbReference>
<dbReference type="PRINTS" id="PR00344">
    <property type="entry name" value="BCTRLSENSOR"/>
</dbReference>
<dbReference type="Gene3D" id="3.40.50.2300">
    <property type="match status" value="1"/>
</dbReference>
<dbReference type="InterPro" id="IPR004358">
    <property type="entry name" value="Sig_transdc_His_kin-like_C"/>
</dbReference>
<reference evidence="16 17" key="1">
    <citation type="submission" date="2016-10" db="EMBL/GenBank/DDBJ databases">
        <authorList>
            <person name="de Groot N.N."/>
        </authorList>
    </citation>
    <scope>NUCLEOTIDE SEQUENCE [LARGE SCALE GENOMIC DNA]</scope>
    <source>
        <strain evidence="16 17">DSM 25947</strain>
    </source>
</reference>
<dbReference type="InterPro" id="IPR036890">
    <property type="entry name" value="HATPase_C_sf"/>
</dbReference>
<comment type="subcellular location">
    <subcellularLocation>
        <location evidence="2">Membrane</location>
    </subcellularLocation>
</comment>
<dbReference type="GO" id="GO:0005524">
    <property type="term" value="F:ATP binding"/>
    <property type="evidence" value="ECO:0007669"/>
    <property type="project" value="UniProtKB-KW"/>
</dbReference>
<dbReference type="SUPFAM" id="SSF47384">
    <property type="entry name" value="Homodimeric domain of signal transducing histidine kinase"/>
    <property type="match status" value="1"/>
</dbReference>
<accession>A0A1I0IE32</accession>
<dbReference type="CDD" id="cd00082">
    <property type="entry name" value="HisKA"/>
    <property type="match status" value="1"/>
</dbReference>
<feature type="coiled-coil region" evidence="13">
    <location>
        <begin position="178"/>
        <end position="247"/>
    </location>
</feature>
<dbReference type="InterPro" id="IPR003661">
    <property type="entry name" value="HisK_dim/P_dom"/>
</dbReference>
<feature type="modified residue" description="4-aspartylphosphate" evidence="12">
    <location>
        <position position="543"/>
    </location>
</feature>
<dbReference type="Gene3D" id="1.10.287.130">
    <property type="match status" value="1"/>
</dbReference>
<dbReference type="CDD" id="cd16934">
    <property type="entry name" value="HATPase_RsbT-like"/>
    <property type="match status" value="1"/>
</dbReference>
<dbReference type="SUPFAM" id="SSF52172">
    <property type="entry name" value="CheY-like"/>
    <property type="match status" value="1"/>
</dbReference>
<dbReference type="PANTHER" id="PTHR43047:SF72">
    <property type="entry name" value="OSMOSENSING HISTIDINE PROTEIN KINASE SLN1"/>
    <property type="match status" value="1"/>
</dbReference>
<keyword evidence="7" id="KW-0547">Nucleotide-binding</keyword>
<protein>
    <recommendedName>
        <fullName evidence="3">histidine kinase</fullName>
        <ecNumber evidence="3">2.7.13.3</ecNumber>
    </recommendedName>
</protein>
<dbReference type="InterPro" id="IPR036097">
    <property type="entry name" value="HisK_dim/P_sf"/>
</dbReference>
<evidence type="ECO:0000256" key="9">
    <source>
        <dbReference type="ARBA" id="ARBA00022840"/>
    </source>
</evidence>
<keyword evidence="13" id="KW-0175">Coiled coil</keyword>
<dbReference type="FunFam" id="1.10.287.130:FF:000004">
    <property type="entry name" value="Ethylene receptor 1"/>
    <property type="match status" value="1"/>
</dbReference>
<evidence type="ECO:0000313" key="16">
    <source>
        <dbReference type="EMBL" id="SET95152.1"/>
    </source>
</evidence>
<feature type="domain" description="Response regulatory" evidence="15">
    <location>
        <begin position="494"/>
        <end position="610"/>
    </location>
</feature>
<evidence type="ECO:0000256" key="6">
    <source>
        <dbReference type="ARBA" id="ARBA00022692"/>
    </source>
</evidence>
<dbReference type="OrthoDB" id="9796457at2"/>
<evidence type="ECO:0000259" key="15">
    <source>
        <dbReference type="PROSITE" id="PS50110"/>
    </source>
</evidence>
<evidence type="ECO:0000256" key="1">
    <source>
        <dbReference type="ARBA" id="ARBA00000085"/>
    </source>
</evidence>
<dbReference type="RefSeq" id="WP_081804918.1">
    <property type="nucleotide sequence ID" value="NZ_FOHT01000031.1"/>
</dbReference>
<evidence type="ECO:0000256" key="12">
    <source>
        <dbReference type="PROSITE-ProRule" id="PRU00169"/>
    </source>
</evidence>
<evidence type="ECO:0000256" key="3">
    <source>
        <dbReference type="ARBA" id="ARBA00012438"/>
    </source>
</evidence>
<dbReference type="SMART" id="SM00387">
    <property type="entry name" value="HATPase_c"/>
    <property type="match status" value="2"/>
</dbReference>
<dbReference type="EC" id="2.7.13.3" evidence="3"/>
<evidence type="ECO:0000256" key="2">
    <source>
        <dbReference type="ARBA" id="ARBA00004370"/>
    </source>
</evidence>
<proteinExistence type="predicted"/>
<evidence type="ECO:0000256" key="7">
    <source>
        <dbReference type="ARBA" id="ARBA00022741"/>
    </source>
</evidence>
<dbReference type="Proteomes" id="UP000181981">
    <property type="component" value="Unassembled WGS sequence"/>
</dbReference>
<dbReference type="PROSITE" id="PS50109">
    <property type="entry name" value="HIS_KIN"/>
    <property type="match status" value="1"/>
</dbReference>
<dbReference type="AlphaFoldDB" id="A0A1I0IE32"/>
<comment type="catalytic activity">
    <reaction evidence="1">
        <text>ATP + protein L-histidine = ADP + protein N-phospho-L-histidine.</text>
        <dbReference type="EC" id="2.7.13.3"/>
    </reaction>
</comment>
<dbReference type="SMART" id="SM00388">
    <property type="entry name" value="HisKA"/>
    <property type="match status" value="1"/>
</dbReference>
<keyword evidence="10" id="KW-1133">Transmembrane helix</keyword>
<evidence type="ECO:0000256" key="8">
    <source>
        <dbReference type="ARBA" id="ARBA00022777"/>
    </source>
</evidence>
<dbReference type="InterPro" id="IPR011006">
    <property type="entry name" value="CheY-like_superfamily"/>
</dbReference>
<dbReference type="GO" id="GO:0000155">
    <property type="term" value="F:phosphorelay sensor kinase activity"/>
    <property type="evidence" value="ECO:0007669"/>
    <property type="project" value="InterPro"/>
</dbReference>
<keyword evidence="11" id="KW-0472">Membrane</keyword>
<dbReference type="EMBL" id="FOHT01000031">
    <property type="protein sequence ID" value="SET95152.1"/>
    <property type="molecule type" value="Genomic_DNA"/>
</dbReference>
<dbReference type="Pfam" id="PF00512">
    <property type="entry name" value="HisKA"/>
    <property type="match status" value="1"/>
</dbReference>
<sequence length="733" mass="82430">MTTLPFLSSATIHNVGTLVVQFESDVVRARNLASLLAQETKFDKTTCIRIGTAVSELSRNIIEHAGQGTIEFMLAERKSQSTGIVIVFKDKGKGINDLNLIQSGNFQSKTGMGVGLSGSQRLMDEFDIKTGPETGTIITTAKWLPKFSRQIEGKRIEKIKEAFEKTIENGDSSMVDTINSQNNELVFLLRKLQERNDEIETMNQELEETNKGVVALNRELEDKAIAIEKAKQEAIQANRAKSEFLANMSHEIRTPMNAILGFAEIIESKIEDDALKQYASAISSSGSALLSIINDILDLSKIEAGKTELNYHAVKLQSLLNEVAQIFKHKADEKQIEFIIEVQEAVPSAIIIDDVRLRQILINLVGNAIKFTESGFVKLKVNQENNTDNQEKQNLHFMVQDTGIGIDKNQQQLIFGAFEQQKNQNINKYGGTGLGLTITKRLVDMMNGKIWVESEADKGSIFHVVLNDVEIGNIDHAKEEHKPVNNSFQFEPATILLVDDISTNRKLVKTFLKGFDFRVNCARNGKEALDAVKEIMPDVILMDIKMPVMDGFAATEILKSNKEFKHIPIIAFTASALKEEIEEIRKSSFDGYLQKPFTRKKIIAELAKVLKHNSSEKDKDNVVMPSTQPNQTDENITTYSEEFLDILNNQLYKQWATVKDTFILGEINDFAKNCVNQGEEYNAKQLIGWGLKIQKQIVNLDMEHLPVTIKDFENIWQMFNAKNKESGTYNDAK</sequence>
<keyword evidence="5" id="KW-0808">Transferase</keyword>
<organism evidence="16 17">
    <name type="scientific">Draconibacterium orientale</name>
    <dbReference type="NCBI Taxonomy" id="1168034"/>
    <lineage>
        <taxon>Bacteria</taxon>
        <taxon>Pseudomonadati</taxon>
        <taxon>Bacteroidota</taxon>
        <taxon>Bacteroidia</taxon>
        <taxon>Marinilabiliales</taxon>
        <taxon>Prolixibacteraceae</taxon>
        <taxon>Draconibacterium</taxon>
    </lineage>
</organism>
<evidence type="ECO:0000313" key="17">
    <source>
        <dbReference type="Proteomes" id="UP000181981"/>
    </source>
</evidence>
<dbReference type="CDD" id="cd16922">
    <property type="entry name" value="HATPase_EvgS-ArcB-TorS-like"/>
    <property type="match status" value="1"/>
</dbReference>
<dbReference type="InterPro" id="IPR005467">
    <property type="entry name" value="His_kinase_dom"/>
</dbReference>
<evidence type="ECO:0000256" key="13">
    <source>
        <dbReference type="SAM" id="Coils"/>
    </source>
</evidence>
<feature type="domain" description="Histidine kinase" evidence="14">
    <location>
        <begin position="247"/>
        <end position="470"/>
    </location>
</feature>
<name>A0A1I0IE32_9BACT</name>
<dbReference type="InterPro" id="IPR003594">
    <property type="entry name" value="HATPase_dom"/>
</dbReference>
<keyword evidence="9" id="KW-0067">ATP-binding</keyword>
<evidence type="ECO:0000256" key="11">
    <source>
        <dbReference type="ARBA" id="ARBA00023136"/>
    </source>
</evidence>
<dbReference type="FunFam" id="3.30.565.10:FF:000010">
    <property type="entry name" value="Sensor histidine kinase RcsC"/>
    <property type="match status" value="1"/>
</dbReference>
<keyword evidence="6" id="KW-0812">Transmembrane</keyword>
<keyword evidence="4 12" id="KW-0597">Phosphoprotein</keyword>
<dbReference type="Gene3D" id="3.30.565.10">
    <property type="entry name" value="Histidine kinase-like ATPase, C-terminal domain"/>
    <property type="match status" value="2"/>
</dbReference>
<evidence type="ECO:0000256" key="10">
    <source>
        <dbReference type="ARBA" id="ARBA00022989"/>
    </source>
</evidence>
<dbReference type="CDD" id="cd17546">
    <property type="entry name" value="REC_hyHK_CKI1_RcsC-like"/>
    <property type="match status" value="1"/>
</dbReference>
<evidence type="ECO:0000256" key="4">
    <source>
        <dbReference type="ARBA" id="ARBA00022553"/>
    </source>
</evidence>
<evidence type="ECO:0000256" key="5">
    <source>
        <dbReference type="ARBA" id="ARBA00022679"/>
    </source>
</evidence>
<dbReference type="PROSITE" id="PS50110">
    <property type="entry name" value="RESPONSE_REGULATORY"/>
    <property type="match status" value="1"/>
</dbReference>